<dbReference type="Proteomes" id="UP000237105">
    <property type="component" value="Unassembled WGS sequence"/>
</dbReference>
<dbReference type="Pfam" id="PF23005">
    <property type="entry name" value="DUF7032"/>
    <property type="match status" value="1"/>
</dbReference>
<dbReference type="InterPro" id="IPR000225">
    <property type="entry name" value="Armadillo"/>
</dbReference>
<dbReference type="PANTHER" id="PTHR46043:SF13">
    <property type="entry name" value="ARM REPEAT SUPERFAMILY PROTEIN"/>
    <property type="match status" value="1"/>
</dbReference>
<organism evidence="3 4">
    <name type="scientific">Parasponia andersonii</name>
    <name type="common">Sponia andersonii</name>
    <dbReference type="NCBI Taxonomy" id="3476"/>
    <lineage>
        <taxon>Eukaryota</taxon>
        <taxon>Viridiplantae</taxon>
        <taxon>Streptophyta</taxon>
        <taxon>Embryophyta</taxon>
        <taxon>Tracheophyta</taxon>
        <taxon>Spermatophyta</taxon>
        <taxon>Magnoliopsida</taxon>
        <taxon>eudicotyledons</taxon>
        <taxon>Gunneridae</taxon>
        <taxon>Pentapetalae</taxon>
        <taxon>rosids</taxon>
        <taxon>fabids</taxon>
        <taxon>Rosales</taxon>
        <taxon>Cannabaceae</taxon>
        <taxon>Parasponia</taxon>
    </lineage>
</organism>
<evidence type="ECO:0000259" key="2">
    <source>
        <dbReference type="Pfam" id="PF23005"/>
    </source>
</evidence>
<evidence type="ECO:0000313" key="3">
    <source>
        <dbReference type="EMBL" id="PON51897.1"/>
    </source>
</evidence>
<dbReference type="Gene3D" id="1.25.10.10">
    <property type="entry name" value="Leucine-rich Repeat Variant"/>
    <property type="match status" value="2"/>
</dbReference>
<comment type="caution">
    <text evidence="3">The sequence shown here is derived from an EMBL/GenBank/DDBJ whole genome shotgun (WGS) entry which is preliminary data.</text>
</comment>
<dbReference type="SMART" id="SM00185">
    <property type="entry name" value="ARM"/>
    <property type="match status" value="5"/>
</dbReference>
<gene>
    <name evidence="3" type="ORF">PanWU01x14_213100</name>
</gene>
<accession>A0A2P5BSV9</accession>
<keyword evidence="4" id="KW-1185">Reference proteome</keyword>
<dbReference type="InterPro" id="IPR011989">
    <property type="entry name" value="ARM-like"/>
</dbReference>
<proteinExistence type="predicted"/>
<dbReference type="OrthoDB" id="7537227at2759"/>
<keyword evidence="1" id="KW-0677">Repeat</keyword>
<reference evidence="4" key="1">
    <citation type="submission" date="2016-06" db="EMBL/GenBank/DDBJ databases">
        <title>Parallel loss of symbiosis genes in relatives of nitrogen-fixing non-legume Parasponia.</title>
        <authorList>
            <person name="Van Velzen R."/>
            <person name="Holmer R."/>
            <person name="Bu F."/>
            <person name="Rutten L."/>
            <person name="Van Zeijl A."/>
            <person name="Liu W."/>
            <person name="Santuari L."/>
            <person name="Cao Q."/>
            <person name="Sharma T."/>
            <person name="Shen D."/>
            <person name="Roswanjaya Y."/>
            <person name="Wardhani T."/>
            <person name="Kalhor M.S."/>
            <person name="Jansen J."/>
            <person name="Van den Hoogen J."/>
            <person name="Gungor B."/>
            <person name="Hartog M."/>
            <person name="Hontelez J."/>
            <person name="Verver J."/>
            <person name="Yang W.-C."/>
            <person name="Schijlen E."/>
            <person name="Repin R."/>
            <person name="Schilthuizen M."/>
            <person name="Schranz E."/>
            <person name="Heidstra R."/>
            <person name="Miyata K."/>
            <person name="Fedorova E."/>
            <person name="Kohlen W."/>
            <person name="Bisseling T."/>
            <person name="Smit S."/>
            <person name="Geurts R."/>
        </authorList>
    </citation>
    <scope>NUCLEOTIDE SEQUENCE [LARGE SCALE GENOMIC DNA]</scope>
    <source>
        <strain evidence="4">cv. WU1-14</strain>
    </source>
</reference>
<dbReference type="InterPro" id="IPR054296">
    <property type="entry name" value="DUF7032"/>
</dbReference>
<dbReference type="SUPFAM" id="SSF48371">
    <property type="entry name" value="ARM repeat"/>
    <property type="match status" value="1"/>
</dbReference>
<dbReference type="AlphaFoldDB" id="A0A2P5BSV9"/>
<evidence type="ECO:0000256" key="1">
    <source>
        <dbReference type="ARBA" id="ARBA00022737"/>
    </source>
</evidence>
<dbReference type="PANTHER" id="PTHR46043">
    <property type="entry name" value="ARM REPEAT SUPERFAMILY PROTEIN"/>
    <property type="match status" value="1"/>
</dbReference>
<protein>
    <submittedName>
        <fullName evidence="3">Beta-catenin</fullName>
    </submittedName>
</protein>
<evidence type="ECO:0000313" key="4">
    <source>
        <dbReference type="Proteomes" id="UP000237105"/>
    </source>
</evidence>
<name>A0A2P5BSV9_PARAD</name>
<dbReference type="EMBL" id="JXTB01000227">
    <property type="protein sequence ID" value="PON51897.1"/>
    <property type="molecule type" value="Genomic_DNA"/>
</dbReference>
<dbReference type="InterPro" id="IPR016024">
    <property type="entry name" value="ARM-type_fold"/>
</dbReference>
<feature type="domain" description="DUF7032" evidence="2">
    <location>
        <begin position="12"/>
        <end position="120"/>
    </location>
</feature>
<sequence length="558" mass="60366">MKSPESNHHHREAENVLSSLMELVPKVQAFKGKWAVIRTKFTHLPPQLQALSELPDFSTSSLTSELVLSVVQTLLDTMALATKCLNPSPADGKLRTQSDIDSVSARLDQHIKDMTVLMHSLALQKEGNVFDGGSELVSLNPDSVRVESSNLMTRLQIGSFESRNSAMDSLLGLLYEDDKSVLTAVAKSFVPVLVRLLDSSSMEIKEKAVSAISRVSTVDGTNHVLLAEGPLLITHLLRVLDSRNGFAREKACIALKALSFSEENARIIGCRGGIASLLEICQAGTPYSQAYAAAVLRNISVFSEIKPYFIEENAIPVLIAMAAFGTFVAQENAIGCLSNLVSADESLKLVVAKEGGIQCLKSYWDGAPLVQSLEVSVELLKNLASCRSIGEALVAEGFLAKLVGLLTCGVPSVRLAAAGAICELGSSSKTRREMGEVGVIPPLVGMLDAKLIEEKEMAAKALSILMLNAGNRKFFLKVEKAIECTVQLLGPSVKNLDKKYLISVLSLIVNSNRCRKQIADAGVFDDLQKLIDMDVDGAKKLYECLHRNHTCGVFARRK</sequence>